<accession>A0A0F0GVC0</accession>
<dbReference type="PROSITE" id="PS50222">
    <property type="entry name" value="EF_HAND_2"/>
    <property type="match status" value="2"/>
</dbReference>
<protein>
    <submittedName>
        <fullName evidence="2">Calcium-binding protein</fullName>
    </submittedName>
</protein>
<dbReference type="InterPro" id="IPR002048">
    <property type="entry name" value="EF_hand_dom"/>
</dbReference>
<evidence type="ECO:0000313" key="3">
    <source>
        <dbReference type="Proteomes" id="UP000033393"/>
    </source>
</evidence>
<dbReference type="InterPro" id="IPR018247">
    <property type="entry name" value="EF_Hand_1_Ca_BS"/>
</dbReference>
<evidence type="ECO:0000313" key="2">
    <source>
        <dbReference type="EMBL" id="KJK46511.1"/>
    </source>
</evidence>
<feature type="domain" description="EF-hand" evidence="1">
    <location>
        <begin position="100"/>
        <end position="135"/>
    </location>
</feature>
<dbReference type="Proteomes" id="UP000033393">
    <property type="component" value="Unassembled WGS sequence"/>
</dbReference>
<dbReference type="InterPro" id="IPR011992">
    <property type="entry name" value="EF-hand-dom_pair"/>
</dbReference>
<dbReference type="PATRIC" id="fig|68170.10.peg.5884"/>
<dbReference type="RefSeq" id="WP_045313714.1">
    <property type="nucleotide sequence ID" value="NZ_JYJG01000162.1"/>
</dbReference>
<comment type="caution">
    <text evidence="2">The sequence shown here is derived from an EMBL/GenBank/DDBJ whole genome shotgun (WGS) entry which is preliminary data.</text>
</comment>
<organism evidence="2 3">
    <name type="scientific">Lentzea aerocolonigenes</name>
    <name type="common">Lechevalieria aerocolonigenes</name>
    <name type="synonym">Saccharothrix aerocolonigenes</name>
    <dbReference type="NCBI Taxonomy" id="68170"/>
    <lineage>
        <taxon>Bacteria</taxon>
        <taxon>Bacillati</taxon>
        <taxon>Actinomycetota</taxon>
        <taxon>Actinomycetes</taxon>
        <taxon>Pseudonocardiales</taxon>
        <taxon>Pseudonocardiaceae</taxon>
        <taxon>Lentzea</taxon>
    </lineage>
</organism>
<dbReference type="Pfam" id="PF13202">
    <property type="entry name" value="EF-hand_5"/>
    <property type="match status" value="1"/>
</dbReference>
<name>A0A0F0GVC0_LENAE</name>
<sequence>MDITAFLDRKLTRRFETYDSDQDGFIQRSDFERAGSRTTAAFGLSDDDRRARRFHEHLLGVWDHLSAMTDTNDDGQISLTEYKLAFTRRLLERPESFDDSYLPFLDALMAVADQDGDGQLGVDEYVRWSGALMNLPPADARVIHARLDHDGDGLIGTDDLLAAIRAYYFSEDLDGPGAWLFGPLG</sequence>
<dbReference type="PROSITE" id="PS00018">
    <property type="entry name" value="EF_HAND_1"/>
    <property type="match status" value="4"/>
</dbReference>
<gene>
    <name evidence="2" type="ORF">UK23_23195</name>
</gene>
<dbReference type="Gene3D" id="1.10.238.10">
    <property type="entry name" value="EF-hand"/>
    <property type="match status" value="1"/>
</dbReference>
<keyword evidence="3" id="KW-1185">Reference proteome</keyword>
<feature type="domain" description="EF-hand" evidence="1">
    <location>
        <begin position="6"/>
        <end position="41"/>
    </location>
</feature>
<dbReference type="OrthoDB" id="3530529at2"/>
<proteinExistence type="predicted"/>
<evidence type="ECO:0000259" key="1">
    <source>
        <dbReference type="PROSITE" id="PS50222"/>
    </source>
</evidence>
<dbReference type="EMBL" id="JYJG01000162">
    <property type="protein sequence ID" value="KJK46511.1"/>
    <property type="molecule type" value="Genomic_DNA"/>
</dbReference>
<dbReference type="SUPFAM" id="SSF47473">
    <property type="entry name" value="EF-hand"/>
    <property type="match status" value="1"/>
</dbReference>
<dbReference type="Pfam" id="PF13499">
    <property type="entry name" value="EF-hand_7"/>
    <property type="match status" value="1"/>
</dbReference>
<dbReference type="GO" id="GO:0005509">
    <property type="term" value="F:calcium ion binding"/>
    <property type="evidence" value="ECO:0007669"/>
    <property type="project" value="InterPro"/>
</dbReference>
<dbReference type="SMART" id="SM00054">
    <property type="entry name" value="EFh"/>
    <property type="match status" value="4"/>
</dbReference>
<dbReference type="AlphaFoldDB" id="A0A0F0GVC0"/>
<reference evidence="2 3" key="1">
    <citation type="submission" date="2015-02" db="EMBL/GenBank/DDBJ databases">
        <authorList>
            <person name="Ju K.-S."/>
            <person name="Doroghazi J.R."/>
            <person name="Metcalf W."/>
        </authorList>
    </citation>
    <scope>NUCLEOTIDE SEQUENCE [LARGE SCALE GENOMIC DNA]</scope>
    <source>
        <strain evidence="2 3">NRRL B-16140</strain>
    </source>
</reference>